<evidence type="ECO:0000313" key="1">
    <source>
        <dbReference type="EMBL" id="GEO43559.1"/>
    </source>
</evidence>
<evidence type="ECO:0000313" key="2">
    <source>
        <dbReference type="Proteomes" id="UP000321523"/>
    </source>
</evidence>
<keyword evidence="2" id="KW-1185">Reference proteome</keyword>
<name>A0A512E4F2_9PROT</name>
<dbReference type="Proteomes" id="UP000321523">
    <property type="component" value="Unassembled WGS sequence"/>
</dbReference>
<reference evidence="1 2" key="1">
    <citation type="submission" date="2019-07" db="EMBL/GenBank/DDBJ databases">
        <title>Whole genome shotgun sequence of Skermanella aerolata NBRC 106429.</title>
        <authorList>
            <person name="Hosoyama A."/>
            <person name="Uohara A."/>
            <person name="Ohji S."/>
            <person name="Ichikawa N."/>
        </authorList>
    </citation>
    <scope>NUCLEOTIDE SEQUENCE [LARGE SCALE GENOMIC DNA]</scope>
    <source>
        <strain evidence="1 2">NBRC 106429</strain>
    </source>
</reference>
<dbReference type="EMBL" id="BJYZ01000100">
    <property type="protein sequence ID" value="GEO43559.1"/>
    <property type="molecule type" value="Genomic_DNA"/>
</dbReference>
<proteinExistence type="predicted"/>
<gene>
    <name evidence="1" type="ORF">SAE02_77070</name>
</gene>
<dbReference type="AlphaFoldDB" id="A0A512E4F2"/>
<comment type="caution">
    <text evidence="1">The sequence shown here is derived from an EMBL/GenBank/DDBJ whole genome shotgun (WGS) entry which is preliminary data.</text>
</comment>
<accession>A0A512E4F2</accession>
<protein>
    <submittedName>
        <fullName evidence="1">Uncharacterized protein</fullName>
    </submittedName>
</protein>
<sequence>MTAPLATLNVATKADLSELKADLLKWALPILLVQSVLTAVLVRML</sequence>
<organism evidence="1 2">
    <name type="scientific">Skermanella aerolata</name>
    <dbReference type="NCBI Taxonomy" id="393310"/>
    <lineage>
        <taxon>Bacteria</taxon>
        <taxon>Pseudomonadati</taxon>
        <taxon>Pseudomonadota</taxon>
        <taxon>Alphaproteobacteria</taxon>
        <taxon>Rhodospirillales</taxon>
        <taxon>Azospirillaceae</taxon>
        <taxon>Skermanella</taxon>
    </lineage>
</organism>